<reference evidence="1 2" key="1">
    <citation type="journal article" date="2003" name="Arch. Virol.">
        <title>Isolation of cytomegalovirus and foamy virus from the drill monkey (Mandrillus leucophaeus) and prevalence of antibodies to these viruses amongst wild-born and captive-bred individuals.</title>
        <authorList>
            <person name="Blewett E.L."/>
            <person name="Lewis J."/>
            <person name="Gadsby E.L."/>
            <person name="Neubauer S.R."/>
            <person name="Eberle R."/>
        </authorList>
    </citation>
    <scope>NUCLEOTIDE SEQUENCE [LARGE SCALE GENOMIC DNA]</scope>
    <source>
        <strain evidence="1">OCOM6-2</strain>
    </source>
</reference>
<dbReference type="InterPro" id="IPR003360">
    <property type="entry name" value="US22-like"/>
</dbReference>
<dbReference type="EMBL" id="KR297253">
    <property type="protein sequence ID" value="AKI29795.1"/>
    <property type="molecule type" value="Genomic_DNA"/>
</dbReference>
<proteinExistence type="predicted"/>
<organism evidence="1 2">
    <name type="scientific">Mandrillus leucophaeus cytomegalovirus</name>
    <dbReference type="NCBI Taxonomy" id="1654930"/>
    <lineage>
        <taxon>Viruses</taxon>
        <taxon>Duplodnaviria</taxon>
        <taxon>Heunggongvirae</taxon>
        <taxon>Peploviricota</taxon>
        <taxon>Herviviricetes</taxon>
        <taxon>Herpesvirales</taxon>
        <taxon>Orthoherpesviridae</taxon>
        <taxon>Betaherpesvirinae</taxon>
        <taxon>Cytomegalovirus</taxon>
        <taxon>Cytomegalovirus mandrillinebeta1</taxon>
        <taxon>Mandrilline betaherpesvirus 1</taxon>
    </lineage>
</organism>
<dbReference type="Pfam" id="PF02393">
    <property type="entry name" value="US22"/>
    <property type="match status" value="1"/>
</dbReference>
<evidence type="ECO:0000313" key="2">
    <source>
        <dbReference type="Proteomes" id="UP000114976"/>
    </source>
</evidence>
<dbReference type="KEGG" id="vg:80527774"/>
<dbReference type="GeneID" id="80527774"/>
<keyword evidence="2" id="KW-1185">Reference proteome</keyword>
<dbReference type="RefSeq" id="YP_010790401.1">
    <property type="nucleotide sequence ID" value="NC_075417.1"/>
</dbReference>
<reference evidence="1 2" key="2">
    <citation type="journal article" date="2015" name="Genome Announc.">
        <title>Complete Genome Sequences of Mandrillus leucophaeus and Papio ursinus Cytomegaloviruses.</title>
        <authorList>
            <person name="Blewett E.L."/>
            <person name="Sherrod C.J."/>
            <person name="Texier J.R."/>
            <person name="Conrad T.M."/>
            <person name="Dittmer D.P."/>
        </authorList>
    </citation>
    <scope>NUCLEOTIDE SEQUENCE [LARGE SCALE GENOMIC DNA]</scope>
    <source>
        <strain evidence="1">OCOM6-2</strain>
    </source>
</reference>
<sequence>MTCSSGTTICAGVMCIRSGEWKPGQHIPLPWPKDRVLVVGRRWRSIREGQSEEERVAKYLCCPDKLRFVGSVCTKAFLKHKGGGSLPSELYVGATGNVYLYVDWVYSNALTWIADDMDDFMAHGLRRCTFMTVPNSNVLRKKEMRHLVSCENLNDLCTWINRNACSLITLGDQNMMIVSTPAIYSSLEKYYWRRMVGTGRVEGFGRVVVGEKCITVFVDQYLRFYGVAENVINVVADTVMEFVAHGMFRFRWSNVFYGDKKLRRLGNNLVCPAGKIHIRDKMEVIRRSLRRASSRRCQSN</sequence>
<name>A0A0G2UGM6_9BETA</name>
<dbReference type="Proteomes" id="UP000114976">
    <property type="component" value="Segment"/>
</dbReference>
<protein>
    <submittedName>
        <fullName evidence="1">Tegument protein UL23</fullName>
    </submittedName>
</protein>
<accession>A0A0G2UGM6</accession>
<gene>
    <name evidence="1" type="primary">UL23</name>
</gene>
<evidence type="ECO:0000313" key="1">
    <source>
        <dbReference type="EMBL" id="AKI29795.1"/>
    </source>
</evidence>